<evidence type="ECO:0000259" key="3">
    <source>
        <dbReference type="Pfam" id="PF15059"/>
    </source>
</evidence>
<feature type="domain" description="Speriolin N-terminal" evidence="2">
    <location>
        <begin position="219"/>
        <end position="294"/>
    </location>
</feature>
<feature type="compositionally biased region" description="Polar residues" evidence="1">
    <location>
        <begin position="339"/>
        <end position="350"/>
    </location>
</feature>
<organism evidence="4 5">
    <name type="scientific">Eschrichtius robustus</name>
    <name type="common">California gray whale</name>
    <name type="synonym">Eschrichtius gibbosus</name>
    <dbReference type="NCBI Taxonomy" id="9764"/>
    <lineage>
        <taxon>Eukaryota</taxon>
        <taxon>Metazoa</taxon>
        <taxon>Chordata</taxon>
        <taxon>Craniata</taxon>
        <taxon>Vertebrata</taxon>
        <taxon>Euteleostomi</taxon>
        <taxon>Mammalia</taxon>
        <taxon>Eutheria</taxon>
        <taxon>Laurasiatheria</taxon>
        <taxon>Artiodactyla</taxon>
        <taxon>Whippomorpha</taxon>
        <taxon>Cetacea</taxon>
        <taxon>Mysticeti</taxon>
        <taxon>Eschrichtiidae</taxon>
        <taxon>Eschrichtius</taxon>
    </lineage>
</organism>
<feature type="region of interest" description="Disordered" evidence="1">
    <location>
        <begin position="134"/>
        <end position="164"/>
    </location>
</feature>
<accession>A0AB34GFK3</accession>
<feature type="region of interest" description="Disordered" evidence="1">
    <location>
        <begin position="1"/>
        <end position="77"/>
    </location>
</feature>
<dbReference type="AlphaFoldDB" id="A0AB34GFK3"/>
<feature type="compositionally biased region" description="Basic and acidic residues" evidence="1">
    <location>
        <begin position="461"/>
        <end position="470"/>
    </location>
</feature>
<feature type="region of interest" description="Disordered" evidence="1">
    <location>
        <begin position="300"/>
        <end position="470"/>
    </location>
</feature>
<evidence type="ECO:0008006" key="6">
    <source>
        <dbReference type="Google" id="ProtNLM"/>
    </source>
</evidence>
<evidence type="ECO:0000256" key="1">
    <source>
        <dbReference type="SAM" id="MobiDB-lite"/>
    </source>
</evidence>
<evidence type="ECO:0000259" key="2">
    <source>
        <dbReference type="Pfam" id="PF15058"/>
    </source>
</evidence>
<feature type="compositionally biased region" description="Low complexity" evidence="1">
    <location>
        <begin position="383"/>
        <end position="396"/>
    </location>
</feature>
<proteinExistence type="predicted"/>
<dbReference type="Proteomes" id="UP001159641">
    <property type="component" value="Unassembled WGS sequence"/>
</dbReference>
<feature type="compositionally biased region" description="Basic and acidic residues" evidence="1">
    <location>
        <begin position="9"/>
        <end position="19"/>
    </location>
</feature>
<feature type="compositionally biased region" description="Low complexity" evidence="1">
    <location>
        <begin position="351"/>
        <end position="364"/>
    </location>
</feature>
<dbReference type="Pfam" id="PF15058">
    <property type="entry name" value="Speriolin_N"/>
    <property type="match status" value="2"/>
</dbReference>
<name>A0AB34GFK3_ESCRO</name>
<evidence type="ECO:0000313" key="4">
    <source>
        <dbReference type="EMBL" id="KAJ8778093.1"/>
    </source>
</evidence>
<feature type="compositionally biased region" description="Basic and acidic residues" evidence="1">
    <location>
        <begin position="36"/>
        <end position="48"/>
    </location>
</feature>
<dbReference type="InterPro" id="IPR029385">
    <property type="entry name" value="Speriolin_N"/>
</dbReference>
<protein>
    <recommendedName>
        <fullName evidence="6">Speriolin</fullName>
    </recommendedName>
</protein>
<dbReference type="EMBL" id="JAIQCJ010002272">
    <property type="protein sequence ID" value="KAJ8778093.1"/>
    <property type="molecule type" value="Genomic_DNA"/>
</dbReference>
<dbReference type="InterPro" id="IPR026715">
    <property type="entry name" value="SPATC1"/>
</dbReference>
<feature type="domain" description="Speriolin N-terminal" evidence="2">
    <location>
        <begin position="66"/>
        <end position="195"/>
    </location>
</feature>
<gene>
    <name evidence="4" type="ORF">J1605_013953</name>
</gene>
<comment type="caution">
    <text evidence="4">The sequence shown here is derived from an EMBL/GenBank/DDBJ whole genome shotgun (WGS) entry which is preliminary data.</text>
</comment>
<dbReference type="PANTHER" id="PTHR22192">
    <property type="entry name" value="SPERIOLIN"/>
    <property type="match status" value="1"/>
</dbReference>
<evidence type="ECO:0000313" key="5">
    <source>
        <dbReference type="Proteomes" id="UP001159641"/>
    </source>
</evidence>
<reference evidence="4 5" key="1">
    <citation type="submission" date="2022-11" db="EMBL/GenBank/DDBJ databases">
        <title>Whole genome sequence of Eschrichtius robustus ER-17-0199.</title>
        <authorList>
            <person name="Bruniche-Olsen A."/>
            <person name="Black A.N."/>
            <person name="Fields C.J."/>
            <person name="Walden K."/>
            <person name="Dewoody J.A."/>
        </authorList>
    </citation>
    <scope>NUCLEOTIDE SEQUENCE [LARGE SCALE GENOMIC DNA]</scope>
    <source>
        <strain evidence="4">ER-17-0199</strain>
        <tissue evidence="4">Blubber</tissue>
    </source>
</reference>
<dbReference type="GO" id="GO:0005813">
    <property type="term" value="C:centrosome"/>
    <property type="evidence" value="ECO:0007669"/>
    <property type="project" value="TreeGrafter"/>
</dbReference>
<dbReference type="PANTHER" id="PTHR22192:SF16">
    <property type="entry name" value="SPERIOLIN"/>
    <property type="match status" value="1"/>
</dbReference>
<dbReference type="InterPro" id="IPR029384">
    <property type="entry name" value="Speriolin_C"/>
</dbReference>
<feature type="compositionally biased region" description="Low complexity" evidence="1">
    <location>
        <begin position="302"/>
        <end position="311"/>
    </location>
</feature>
<feature type="region of interest" description="Disordered" evidence="1">
    <location>
        <begin position="573"/>
        <end position="597"/>
    </location>
</feature>
<dbReference type="Pfam" id="PF15059">
    <property type="entry name" value="Speriolin_C"/>
    <property type="match status" value="1"/>
</dbReference>
<keyword evidence="5" id="KW-1185">Reference proteome</keyword>
<feature type="domain" description="Speriolin C-terminal" evidence="3">
    <location>
        <begin position="503"/>
        <end position="543"/>
    </location>
</feature>
<feature type="compositionally biased region" description="Low complexity" evidence="1">
    <location>
        <begin position="323"/>
        <end position="337"/>
    </location>
</feature>
<sequence>MEELIEEVTTERTGGRPEDVGPEAPGGSRVTGNLDAKPRRDFNREERPAAWTPPATCEKSPVERALGSATRGHRPLDRCLGVFLPPSPAAANEPVLEEVGIVALAPLADVLNSPQPSPAAGPVVSALMGPLNTLLPGPGPTSQSGPLTSLLTGPPSSHLASPVAVPLAGTPASSLGLPSTGPLNPSSHLASPVAVPLAGTPASSLGLPSTGPLNPSSHLASPVAVPLAGTPASSLGLPSTGSLAPSSPLMAPITGSVVLSLSSPLLPSTAAPLGVSQNLPANPMSNLVLSEAPRVWLAEPLQGCPSGSQPSAGGGPAATAEVPPSAEHPQPAQEPEPLSMTSVGAPIQTSTPVGPTGAPGPATAFSYGTPDARTQPGGPQGQAVSASVPASATSHSITVLASAPTPTPQAATSYRPSSTPHPSAHTHRSPTRPSPTLHCPAHNPHSPPRVSSSPASVNDTRAPRVAEPFRKGILELERKLAPRKSGKLPDSSRESKQLAWERLVGEIAFQLDRRILSSIFPERVRLYGFTVSNIPEKIIQAERIRICGHPGTEEAPRSVQVASRCPRHLAAGVCGPSHTGGLPRGQSSRGAPALPGL</sequence>
<feature type="compositionally biased region" description="Polar residues" evidence="1">
    <location>
        <begin position="141"/>
        <end position="159"/>
    </location>
</feature>